<sequence>MAKHRVINTFKPSKKVVNKPSAKPVTLVIDRLADDARGVARHNGKVVFVEHALPTETVVAKISRTHKRFDEAVLLDVVDASPQRVSAICDIYQQCGGCQLQHLAYPAQLAHKRQRLAEALGVSACDDVISGVIESRPREYRHRARLSYSHGRLGFKARSSHDVVEVAQCPLLEDAINTALAENREAIERFFGQKANAELLFSADSTGRVGVRIQKEGYVDLSRSTQLAAELTAPTFLHSVVGSKGPEWSGENAALVYQTLGSQYLQYQPGDFTQVNTEVNRQILSRCLQWMTPQAGERIVDYFCGLGNFSLAIAETGAKVCGFDAGEQMIASAQRQAEAAGLNIEYACADLFDAAAITIPSGCEKVILDPPRAGAKTLCEQFAVTKTVKQIVYVSCDPGTLRRDLLILREGGYQLVDAVLADMFPHTRHLESAIFLNRTA</sequence>
<keyword evidence="2 6" id="KW-0489">Methyltransferase</keyword>
<feature type="active site" evidence="7">
    <location>
        <position position="396"/>
    </location>
</feature>
<evidence type="ECO:0000259" key="8">
    <source>
        <dbReference type="PROSITE" id="PS50926"/>
    </source>
</evidence>
<dbReference type="PANTHER" id="PTHR11061:SF49">
    <property type="entry name" value="23S RRNA (URACIL(1939)-C(5))-METHYLTRANSFERASE RLMD"/>
    <property type="match status" value="1"/>
</dbReference>
<dbReference type="InterPro" id="IPR010280">
    <property type="entry name" value="U5_MeTrfase_fam"/>
</dbReference>
<feature type="domain" description="TRAM" evidence="8">
    <location>
        <begin position="14"/>
        <end position="76"/>
    </location>
</feature>
<dbReference type="InterPro" id="IPR029063">
    <property type="entry name" value="SAM-dependent_MTases_sf"/>
</dbReference>
<dbReference type="Proteomes" id="UP000439591">
    <property type="component" value="Unassembled WGS sequence"/>
</dbReference>
<evidence type="ECO:0000313" key="12">
    <source>
        <dbReference type="Proteomes" id="UP000439591"/>
    </source>
</evidence>
<comment type="similarity">
    <text evidence="6">Belongs to the class I-like SAM-binding methyltransferase superfamily. RNA M5U methyltransferase family.</text>
</comment>
<gene>
    <name evidence="10" type="primary">rlmD</name>
    <name evidence="9" type="ORF">IHBHHGIJ_01727</name>
    <name evidence="10" type="ORF">KFEGEMFD_01329</name>
</gene>
<dbReference type="EC" id="2.1.1.190" evidence="10"/>
<dbReference type="GO" id="GO:0070041">
    <property type="term" value="F:rRNA (uridine-C5-)-methyltransferase activity"/>
    <property type="evidence" value="ECO:0007669"/>
    <property type="project" value="TreeGrafter"/>
</dbReference>
<evidence type="ECO:0000256" key="7">
    <source>
        <dbReference type="PROSITE-ProRule" id="PRU10015"/>
    </source>
</evidence>
<name>A0A5S9NYK2_9GAMM</name>
<dbReference type="Proteomes" id="UP000435877">
    <property type="component" value="Unassembled WGS sequence"/>
</dbReference>
<dbReference type="SUPFAM" id="SSF53335">
    <property type="entry name" value="S-adenosyl-L-methionine-dependent methyltransferases"/>
    <property type="match status" value="1"/>
</dbReference>
<dbReference type="EMBL" id="CACSIM010000002">
    <property type="protein sequence ID" value="CAA0095877.1"/>
    <property type="molecule type" value="Genomic_DNA"/>
</dbReference>
<protein>
    <submittedName>
        <fullName evidence="10">23S rRNA (Uracil(1939)-C(5))-methyltransferase RlmD</fullName>
        <ecNumber evidence="10">2.1.1.190</ecNumber>
    </submittedName>
</protein>
<dbReference type="Gene3D" id="2.40.50.140">
    <property type="entry name" value="Nucleic acid-binding proteins"/>
    <property type="match status" value="1"/>
</dbReference>
<feature type="binding site" evidence="6">
    <location>
        <position position="369"/>
    </location>
    <ligand>
        <name>S-adenosyl-L-methionine</name>
        <dbReference type="ChEBI" id="CHEBI:59789"/>
    </ligand>
</feature>
<dbReference type="SUPFAM" id="SSF50249">
    <property type="entry name" value="Nucleic acid-binding proteins"/>
    <property type="match status" value="1"/>
</dbReference>
<dbReference type="InterPro" id="IPR012340">
    <property type="entry name" value="NA-bd_OB-fold"/>
</dbReference>
<keyword evidence="1" id="KW-0479">Metal-binding</keyword>
<dbReference type="OrthoDB" id="9804590at2"/>
<keyword evidence="3 6" id="KW-0808">Transferase</keyword>
<dbReference type="GO" id="GO:0070475">
    <property type="term" value="P:rRNA base methylation"/>
    <property type="evidence" value="ECO:0007669"/>
    <property type="project" value="TreeGrafter"/>
</dbReference>
<dbReference type="AlphaFoldDB" id="A0A5S9NYK2"/>
<dbReference type="RefSeq" id="WP_159268359.1">
    <property type="nucleotide sequence ID" value="NZ_CACSIK010000001.1"/>
</dbReference>
<dbReference type="CDD" id="cd02440">
    <property type="entry name" value="AdoMet_MTases"/>
    <property type="match status" value="1"/>
</dbReference>
<dbReference type="Gene3D" id="2.40.50.1070">
    <property type="match status" value="1"/>
</dbReference>
<evidence type="ECO:0000256" key="4">
    <source>
        <dbReference type="ARBA" id="ARBA00022691"/>
    </source>
</evidence>
<dbReference type="Gene3D" id="3.40.50.150">
    <property type="entry name" value="Vaccinia Virus protein VP39"/>
    <property type="match status" value="1"/>
</dbReference>
<evidence type="ECO:0000313" key="10">
    <source>
        <dbReference type="EMBL" id="CAA0095877.1"/>
    </source>
</evidence>
<keyword evidence="4 6" id="KW-0949">S-adenosyl-L-methionine</keyword>
<feature type="binding site" evidence="6">
    <location>
        <position position="274"/>
    </location>
    <ligand>
        <name>S-adenosyl-L-methionine</name>
        <dbReference type="ChEBI" id="CHEBI:59789"/>
    </ligand>
</feature>
<dbReference type="Pfam" id="PF01938">
    <property type="entry name" value="TRAM"/>
    <property type="match status" value="1"/>
</dbReference>
<dbReference type="PROSITE" id="PS51687">
    <property type="entry name" value="SAM_MT_RNA_M5U"/>
    <property type="match status" value="1"/>
</dbReference>
<keyword evidence="5" id="KW-0411">Iron-sulfur</keyword>
<dbReference type="EMBL" id="CACSIK010000001">
    <property type="protein sequence ID" value="CAA0089196.1"/>
    <property type="molecule type" value="Genomic_DNA"/>
</dbReference>
<evidence type="ECO:0000256" key="5">
    <source>
        <dbReference type="ARBA" id="ARBA00023014"/>
    </source>
</evidence>
<reference evidence="11 12" key="1">
    <citation type="submission" date="2019-11" db="EMBL/GenBank/DDBJ databases">
        <authorList>
            <person name="Holert J."/>
        </authorList>
    </citation>
    <scope>NUCLEOTIDE SEQUENCE [LARGE SCALE GENOMIC DNA]</scope>
    <source>
        <strain evidence="10">BC3_2A</strain>
        <strain evidence="9">SB11_1A</strain>
    </source>
</reference>
<dbReference type="NCBIfam" id="TIGR00479">
    <property type="entry name" value="rumA"/>
    <property type="match status" value="1"/>
</dbReference>
<dbReference type="InterPro" id="IPR030390">
    <property type="entry name" value="MeTrfase_TrmA_AS"/>
</dbReference>
<feature type="active site" description="Nucleophile" evidence="6">
    <location>
        <position position="396"/>
    </location>
</feature>
<dbReference type="InterPro" id="IPR002792">
    <property type="entry name" value="TRAM_dom"/>
</dbReference>
<dbReference type="PROSITE" id="PS50926">
    <property type="entry name" value="TRAM"/>
    <property type="match status" value="1"/>
</dbReference>
<evidence type="ECO:0000256" key="1">
    <source>
        <dbReference type="ARBA" id="ARBA00022485"/>
    </source>
</evidence>
<accession>A0A5S9NYK2</accession>
<dbReference type="GO" id="GO:0051539">
    <property type="term" value="F:4 iron, 4 sulfur cluster binding"/>
    <property type="evidence" value="ECO:0007669"/>
    <property type="project" value="UniProtKB-KW"/>
</dbReference>
<keyword evidence="11" id="KW-1185">Reference proteome</keyword>
<evidence type="ECO:0000256" key="6">
    <source>
        <dbReference type="PROSITE-ProRule" id="PRU01024"/>
    </source>
</evidence>
<organism evidence="10 12">
    <name type="scientific">Zhongshania aliphaticivorans</name>
    <dbReference type="NCBI Taxonomy" id="1470434"/>
    <lineage>
        <taxon>Bacteria</taxon>
        <taxon>Pseudomonadati</taxon>
        <taxon>Pseudomonadota</taxon>
        <taxon>Gammaproteobacteria</taxon>
        <taxon>Cellvibrionales</taxon>
        <taxon>Spongiibacteraceae</taxon>
        <taxon>Zhongshania</taxon>
    </lineage>
</organism>
<evidence type="ECO:0000256" key="3">
    <source>
        <dbReference type="ARBA" id="ARBA00022679"/>
    </source>
</evidence>
<feature type="binding site" evidence="6">
    <location>
        <position position="303"/>
    </location>
    <ligand>
        <name>S-adenosyl-L-methionine</name>
        <dbReference type="ChEBI" id="CHEBI:59789"/>
    </ligand>
</feature>
<dbReference type="PANTHER" id="PTHR11061">
    <property type="entry name" value="RNA M5U METHYLTRANSFERASE"/>
    <property type="match status" value="1"/>
</dbReference>
<proteinExistence type="inferred from homology"/>
<evidence type="ECO:0000313" key="9">
    <source>
        <dbReference type="EMBL" id="CAA0089196.1"/>
    </source>
</evidence>
<keyword evidence="1" id="KW-0408">Iron</keyword>
<dbReference type="PROSITE" id="PS01230">
    <property type="entry name" value="TRMA_1"/>
    <property type="match status" value="1"/>
</dbReference>
<dbReference type="Pfam" id="PF05958">
    <property type="entry name" value="tRNA_U5-meth_tr"/>
    <property type="match status" value="1"/>
</dbReference>
<keyword evidence="1" id="KW-0004">4Fe-4S</keyword>
<evidence type="ECO:0000313" key="11">
    <source>
        <dbReference type="Proteomes" id="UP000435877"/>
    </source>
</evidence>
<evidence type="ECO:0000256" key="2">
    <source>
        <dbReference type="ARBA" id="ARBA00022603"/>
    </source>
</evidence>
<feature type="binding site" evidence="6">
    <location>
        <position position="324"/>
    </location>
    <ligand>
        <name>S-adenosyl-L-methionine</name>
        <dbReference type="ChEBI" id="CHEBI:59789"/>
    </ligand>
</feature>